<evidence type="ECO:0000313" key="2">
    <source>
        <dbReference type="EMBL" id="CAB3706918.1"/>
    </source>
</evidence>
<sequence length="125" mass="13751">MKGPIFLLACAAAYGLAVYLWAVPLWVGVAYVLLSLITFGVYARDKALARAGLWRIPERTLHGLALAGGWPGALLAQRWLRHKSVKRPFRIVYGITVVLNLALFAGAWSPMGRALWQPLAKPWVG</sequence>
<keyword evidence="1" id="KW-0812">Transmembrane</keyword>
<dbReference type="EMBL" id="CADIJO010000009">
    <property type="protein sequence ID" value="CAB3706918.1"/>
    <property type="molecule type" value="Genomic_DNA"/>
</dbReference>
<evidence type="ECO:0000256" key="1">
    <source>
        <dbReference type="SAM" id="Phobius"/>
    </source>
</evidence>
<dbReference type="Proteomes" id="UP000494111">
    <property type="component" value="Unassembled WGS sequence"/>
</dbReference>
<feature type="transmembrane region" description="Helical" evidence="1">
    <location>
        <begin position="91"/>
        <end position="109"/>
    </location>
</feature>
<dbReference type="InterPro" id="IPR010718">
    <property type="entry name" value="DUF1294"/>
</dbReference>
<protein>
    <recommendedName>
        <fullName evidence="4">DUF1294 domain-containing protein</fullName>
    </recommendedName>
</protein>
<keyword evidence="1" id="KW-1133">Transmembrane helix</keyword>
<dbReference type="AlphaFoldDB" id="A0A6S7BBP4"/>
<proteinExistence type="predicted"/>
<dbReference type="Pfam" id="PF06961">
    <property type="entry name" value="DUF1294"/>
    <property type="match status" value="1"/>
</dbReference>
<evidence type="ECO:0008006" key="4">
    <source>
        <dbReference type="Google" id="ProtNLM"/>
    </source>
</evidence>
<dbReference type="RefSeq" id="WP_175192990.1">
    <property type="nucleotide sequence ID" value="NZ_CADIJO010000009.1"/>
</dbReference>
<reference evidence="2 3" key="1">
    <citation type="submission" date="2020-04" db="EMBL/GenBank/DDBJ databases">
        <authorList>
            <person name="De Canck E."/>
        </authorList>
    </citation>
    <scope>NUCLEOTIDE SEQUENCE [LARGE SCALE GENOMIC DNA]</scope>
    <source>
        <strain evidence="2 3">LMG 3458</strain>
    </source>
</reference>
<organism evidence="2 3">
    <name type="scientific">Achromobacter deleyi</name>
    <dbReference type="NCBI Taxonomy" id="1353891"/>
    <lineage>
        <taxon>Bacteria</taxon>
        <taxon>Pseudomonadati</taxon>
        <taxon>Pseudomonadota</taxon>
        <taxon>Betaproteobacteria</taxon>
        <taxon>Burkholderiales</taxon>
        <taxon>Alcaligenaceae</taxon>
        <taxon>Achromobacter</taxon>
    </lineage>
</organism>
<accession>A0A6S7BBP4</accession>
<evidence type="ECO:0000313" key="3">
    <source>
        <dbReference type="Proteomes" id="UP000494111"/>
    </source>
</evidence>
<keyword evidence="1" id="KW-0472">Membrane</keyword>
<feature type="transmembrane region" description="Helical" evidence="1">
    <location>
        <begin position="25"/>
        <end position="43"/>
    </location>
</feature>
<name>A0A6S7BBP4_9BURK</name>
<gene>
    <name evidence="2" type="ORF">LMG3458_02982</name>
</gene>